<comment type="similarity">
    <text evidence="3">Belongs to the methyl-accepting chemotaxis (MCP) protein family.</text>
</comment>
<keyword evidence="4" id="KW-0807">Transducer</keyword>
<dbReference type="SUPFAM" id="SSF58104">
    <property type="entry name" value="Methyl-accepting chemotaxis protein (MCP) signaling domain"/>
    <property type="match status" value="1"/>
</dbReference>
<dbReference type="SMART" id="SM00283">
    <property type="entry name" value="MA"/>
    <property type="match status" value="1"/>
</dbReference>
<keyword evidence="5" id="KW-0472">Membrane</keyword>
<evidence type="ECO:0000259" key="7">
    <source>
        <dbReference type="PROSITE" id="PS50885"/>
    </source>
</evidence>
<dbReference type="Gene3D" id="1.10.287.950">
    <property type="entry name" value="Methyl-accepting chemotaxis protein"/>
    <property type="match status" value="1"/>
</dbReference>
<dbReference type="InterPro" id="IPR004089">
    <property type="entry name" value="MCPsignal_dom"/>
</dbReference>
<feature type="transmembrane region" description="Helical" evidence="5">
    <location>
        <begin position="26"/>
        <end position="44"/>
    </location>
</feature>
<dbReference type="SMART" id="SM00304">
    <property type="entry name" value="HAMP"/>
    <property type="match status" value="1"/>
</dbReference>
<keyword evidence="2" id="KW-0488">Methylation</keyword>
<feature type="domain" description="Methyl-accepting transducer" evidence="6">
    <location>
        <begin position="107"/>
        <end position="336"/>
    </location>
</feature>
<dbReference type="PROSITE" id="PS50111">
    <property type="entry name" value="CHEMOTAXIS_TRANSDUC_2"/>
    <property type="match status" value="1"/>
</dbReference>
<dbReference type="AlphaFoldDB" id="A0A4Q9GYI6"/>
<dbReference type="FunFam" id="1.10.287.950:FF:000001">
    <property type="entry name" value="Methyl-accepting chemotaxis sensory transducer"/>
    <property type="match status" value="1"/>
</dbReference>
<dbReference type="GO" id="GO:0004888">
    <property type="term" value="F:transmembrane signaling receptor activity"/>
    <property type="evidence" value="ECO:0007669"/>
    <property type="project" value="InterPro"/>
</dbReference>
<dbReference type="InterPro" id="IPR004090">
    <property type="entry name" value="Chemotax_Me-accpt_rcpt"/>
</dbReference>
<evidence type="ECO:0000259" key="6">
    <source>
        <dbReference type="PROSITE" id="PS50111"/>
    </source>
</evidence>
<dbReference type="PRINTS" id="PR00260">
    <property type="entry name" value="CHEMTRNSDUCR"/>
</dbReference>
<organism evidence="8 9">
    <name type="scientific">Aquabacterium lacunae</name>
    <dbReference type="NCBI Taxonomy" id="2528630"/>
    <lineage>
        <taxon>Bacteria</taxon>
        <taxon>Pseudomonadati</taxon>
        <taxon>Pseudomonadota</taxon>
        <taxon>Betaproteobacteria</taxon>
        <taxon>Burkholderiales</taxon>
        <taxon>Aquabacterium</taxon>
    </lineage>
</organism>
<comment type="caution">
    <text evidence="8">The sequence shown here is derived from an EMBL/GenBank/DDBJ whole genome shotgun (WGS) entry which is preliminary data.</text>
</comment>
<dbReference type="GO" id="GO:0006935">
    <property type="term" value="P:chemotaxis"/>
    <property type="evidence" value="ECO:0007669"/>
    <property type="project" value="InterPro"/>
</dbReference>
<dbReference type="Pfam" id="PF00015">
    <property type="entry name" value="MCPsignal"/>
    <property type="match status" value="1"/>
</dbReference>
<evidence type="ECO:0000256" key="3">
    <source>
        <dbReference type="ARBA" id="ARBA00029447"/>
    </source>
</evidence>
<evidence type="ECO:0000256" key="2">
    <source>
        <dbReference type="ARBA" id="ARBA00022481"/>
    </source>
</evidence>
<dbReference type="PANTHER" id="PTHR43531">
    <property type="entry name" value="PROTEIN ICFG"/>
    <property type="match status" value="1"/>
</dbReference>
<sequence>MEALGEGLETRAQHLSEESMAAARQAWWLIGLASLASVVALVLFSRALRQGILVPIAEATRVARTVAAGDLTSRIDVKRQDEIGELLNALRDMNEHLRTLVGDVRQAGEAIATGADEIALGNSDLSHRTETQASNLQQTAASMEQLTSSVNHNAEAALQANQLASQARDVASRGGELVSHVVGTMGEISEASRKINDIIGVIDGIAFQTNILALNAAVEAARAGEQGRGFAVVAGEVRSLARRSADAAREIKQLIHNSVEKVDNGSRLVSDAGHTMEEIVTQVRRVSELIEEISHSTHEQSTGISQVSQAVGQLDEVTQQNAALVEQSAAAAESLKGQSHRLVSSVHAFRLGEG</sequence>
<proteinExistence type="inferred from homology"/>
<keyword evidence="5" id="KW-0812">Transmembrane</keyword>
<evidence type="ECO:0000313" key="9">
    <source>
        <dbReference type="Proteomes" id="UP000292120"/>
    </source>
</evidence>
<dbReference type="Pfam" id="PF00672">
    <property type="entry name" value="HAMP"/>
    <property type="match status" value="1"/>
</dbReference>
<gene>
    <name evidence="8" type="ORF">EYS42_10210</name>
</gene>
<dbReference type="GO" id="GO:0005886">
    <property type="term" value="C:plasma membrane"/>
    <property type="evidence" value="ECO:0007669"/>
    <property type="project" value="TreeGrafter"/>
</dbReference>
<dbReference type="EMBL" id="SIXI01000004">
    <property type="protein sequence ID" value="TBO30462.1"/>
    <property type="molecule type" value="Genomic_DNA"/>
</dbReference>
<keyword evidence="9" id="KW-1185">Reference proteome</keyword>
<dbReference type="PROSITE" id="PS50885">
    <property type="entry name" value="HAMP"/>
    <property type="match status" value="1"/>
</dbReference>
<dbReference type="CDD" id="cd11386">
    <property type="entry name" value="MCP_signal"/>
    <property type="match status" value="1"/>
</dbReference>
<comment type="subcellular location">
    <subcellularLocation>
        <location evidence="1">Membrane</location>
    </subcellularLocation>
</comment>
<accession>A0A4Q9GYI6</accession>
<evidence type="ECO:0000256" key="5">
    <source>
        <dbReference type="SAM" id="Phobius"/>
    </source>
</evidence>
<keyword evidence="5" id="KW-1133">Transmembrane helix</keyword>
<dbReference type="InterPro" id="IPR003660">
    <property type="entry name" value="HAMP_dom"/>
</dbReference>
<feature type="domain" description="HAMP" evidence="7">
    <location>
        <begin position="50"/>
        <end position="102"/>
    </location>
</feature>
<dbReference type="CDD" id="cd06225">
    <property type="entry name" value="HAMP"/>
    <property type="match status" value="1"/>
</dbReference>
<dbReference type="GO" id="GO:0007165">
    <property type="term" value="P:signal transduction"/>
    <property type="evidence" value="ECO:0007669"/>
    <property type="project" value="UniProtKB-KW"/>
</dbReference>
<evidence type="ECO:0000256" key="4">
    <source>
        <dbReference type="PROSITE-ProRule" id="PRU00284"/>
    </source>
</evidence>
<evidence type="ECO:0000313" key="8">
    <source>
        <dbReference type="EMBL" id="TBO30462.1"/>
    </source>
</evidence>
<dbReference type="PANTHER" id="PTHR43531:SF14">
    <property type="entry name" value="METHYL-ACCEPTING CHEMOTAXIS PROTEIN I-RELATED"/>
    <property type="match status" value="1"/>
</dbReference>
<name>A0A4Q9GYI6_9BURK</name>
<dbReference type="Proteomes" id="UP000292120">
    <property type="component" value="Unassembled WGS sequence"/>
</dbReference>
<protein>
    <submittedName>
        <fullName evidence="8">HAMP domain-containing protein</fullName>
    </submittedName>
</protein>
<evidence type="ECO:0000256" key="1">
    <source>
        <dbReference type="ARBA" id="ARBA00004370"/>
    </source>
</evidence>
<dbReference type="OrthoDB" id="8982326at2"/>
<reference evidence="8 9" key="1">
    <citation type="submission" date="2019-02" db="EMBL/GenBank/DDBJ databases">
        <title>Aquabacterium sp. strain KMB7.</title>
        <authorList>
            <person name="Chen W.-M."/>
        </authorList>
    </citation>
    <scope>NUCLEOTIDE SEQUENCE [LARGE SCALE GENOMIC DNA]</scope>
    <source>
        <strain evidence="8 9">KMB7</strain>
    </source>
</reference>
<dbReference type="InterPro" id="IPR051310">
    <property type="entry name" value="MCP_chemotaxis"/>
</dbReference>